<dbReference type="InterPro" id="IPR045116">
    <property type="entry name" value="Clp1/Grc3"/>
</dbReference>
<evidence type="ECO:0000313" key="11">
    <source>
        <dbReference type="Proteomes" id="UP000190274"/>
    </source>
</evidence>
<dbReference type="GO" id="GO:0000448">
    <property type="term" value="P:cleavage in ITS2 between 5.8S rRNA and LSU-rRNA of tricistronic rRNA transcript (SSU-rRNA, 5.8S rRNA, LSU-rRNA)"/>
    <property type="evidence" value="ECO:0007669"/>
    <property type="project" value="EnsemblFungi"/>
</dbReference>
<evidence type="ECO:0000256" key="7">
    <source>
        <dbReference type="ARBA" id="ARBA00022840"/>
    </source>
</evidence>
<proteinExistence type="inferred from homology"/>
<dbReference type="InterPro" id="IPR027417">
    <property type="entry name" value="P-loop_NTPase"/>
</dbReference>
<dbReference type="STRING" id="1266660.A0A1G4JRK1"/>
<dbReference type="Pfam" id="PF16575">
    <property type="entry name" value="CLP1_P"/>
    <property type="match status" value="1"/>
</dbReference>
<feature type="region of interest" description="Disordered" evidence="8">
    <location>
        <begin position="1"/>
        <end position="64"/>
    </location>
</feature>
<gene>
    <name evidence="10" type="ORF">LADA_0G03114G</name>
</gene>
<keyword evidence="5" id="KW-0547">Nucleotide-binding</keyword>
<name>A0A1G4JRK1_9SACH</name>
<evidence type="ECO:0000256" key="1">
    <source>
        <dbReference type="ARBA" id="ARBA00011003"/>
    </source>
</evidence>
<dbReference type="GO" id="GO:0051731">
    <property type="term" value="F:polynucleotide 5'-hydroxyl-kinase activity"/>
    <property type="evidence" value="ECO:0007669"/>
    <property type="project" value="EnsemblFungi"/>
</dbReference>
<dbReference type="GO" id="GO:0006363">
    <property type="term" value="P:termination of RNA polymerase I transcription"/>
    <property type="evidence" value="ECO:0007669"/>
    <property type="project" value="EnsemblFungi"/>
</dbReference>
<dbReference type="OrthoDB" id="4054781at2759"/>
<reference evidence="11" key="1">
    <citation type="submission" date="2016-03" db="EMBL/GenBank/DDBJ databases">
        <authorList>
            <person name="Devillers H."/>
        </authorList>
    </citation>
    <scope>NUCLEOTIDE SEQUENCE [LARGE SCALE GENOMIC DNA]</scope>
</reference>
<dbReference type="GO" id="GO:0090730">
    <property type="term" value="C:Las1 complex"/>
    <property type="evidence" value="ECO:0007669"/>
    <property type="project" value="EnsemblFungi"/>
</dbReference>
<dbReference type="PANTHER" id="PTHR12755:SF3">
    <property type="entry name" value="POLYNUCLEOTIDE 5'-HYDROXYL-KINASE NOL9"/>
    <property type="match status" value="1"/>
</dbReference>
<keyword evidence="7" id="KW-0067">ATP-binding</keyword>
<dbReference type="AlphaFoldDB" id="A0A1G4JRK1"/>
<evidence type="ECO:0000256" key="8">
    <source>
        <dbReference type="SAM" id="MobiDB-lite"/>
    </source>
</evidence>
<evidence type="ECO:0000256" key="4">
    <source>
        <dbReference type="ARBA" id="ARBA00022679"/>
    </source>
</evidence>
<accession>A0A1G4JRK1</accession>
<keyword evidence="4" id="KW-0808">Transferase</keyword>
<evidence type="ECO:0000256" key="5">
    <source>
        <dbReference type="ARBA" id="ARBA00022741"/>
    </source>
</evidence>
<evidence type="ECO:0000259" key="9">
    <source>
        <dbReference type="Pfam" id="PF16575"/>
    </source>
</evidence>
<sequence length="672" mass="76259">MLDARNSDDILSIEPQYDQGLEDDDSISSISDSGDAVKSDDEVFSSSSSEYDDDVNGNIDAESGKGVDQTYAELTDFKWQHFSQELGVNTFILNENKYCIILGLKKYQEVMICGSFQLRILKGGITYNDVHYNASRELINIWHPTCSAMSPIGSSFYAGWDERSFMVSDVAKTGIEHQEFECVLSIQDRCLGLQDISGLNTVFRDLWVPQHFQRLGHSSSASFSIVSKDTLRDLSNILTLTISPSWSAKLAELSQFHQANLHDMRVMVLGGKNCGKSTFLRLLLQRLLHTNEDEHEPIFYLDLDPGQPEFSRPDCISLSKIDKSLELGNPLAQSNFTPIAERYIGTNSPSSFPTQYLKEVSELFDSFSSEFHMGTTLLNVPGWIKGFGIQILNYLINNFKPTHIVLVDSGSGRQSFINELQINSSFTSFQRENYQAQIDSIDGYHGSSFSTFRNRFHASHLRQFRLLSHFHTLSSSKKLIKYDFTPLVKTAPLRVSFGDNDPIKGFVIEQNTVSWSDSHLKDALEGTIVGIYKLDGNFLAEKLDSVPVLKNVGDGYFLSLGLIHSIDTTEAYINIYLPFLHHRELMALENDQLYLRRRKTETPQCELYPSNECLVPQGESDIPFLSFKRQKNMNLFGKFAEISLEEGTLKRSLYWPNLRYYNTMQLVYIMGL</sequence>
<protein>
    <recommendedName>
        <fullName evidence="3">Polynucleotide 5'-hydroxyl-kinase GRC3</fullName>
    </recommendedName>
    <alternativeName>
        <fullName evidence="2">Polynucleotide 5'-hydroxyl-kinase grc3</fullName>
    </alternativeName>
</protein>
<dbReference type="Proteomes" id="UP000190274">
    <property type="component" value="Chromosome G"/>
</dbReference>
<dbReference type="GO" id="GO:0030874">
    <property type="term" value="C:nucleolar chromatin"/>
    <property type="evidence" value="ECO:0007669"/>
    <property type="project" value="EnsemblFungi"/>
</dbReference>
<comment type="similarity">
    <text evidence="1">Belongs to the Clp1 family. NOL9/GRC3 subfamily.</text>
</comment>
<keyword evidence="6" id="KW-0418">Kinase</keyword>
<evidence type="ECO:0000256" key="3">
    <source>
        <dbReference type="ARBA" id="ARBA00019824"/>
    </source>
</evidence>
<keyword evidence="11" id="KW-1185">Reference proteome</keyword>
<dbReference type="GO" id="GO:0005524">
    <property type="term" value="F:ATP binding"/>
    <property type="evidence" value="ECO:0007669"/>
    <property type="project" value="UniProtKB-KW"/>
</dbReference>
<feature type="domain" description="Clp1 P-loop" evidence="9">
    <location>
        <begin position="270"/>
        <end position="422"/>
    </location>
</feature>
<evidence type="ECO:0000313" key="10">
    <source>
        <dbReference type="EMBL" id="SCU93442.1"/>
    </source>
</evidence>
<evidence type="ECO:0000256" key="2">
    <source>
        <dbReference type="ARBA" id="ARBA00018706"/>
    </source>
</evidence>
<dbReference type="SUPFAM" id="SSF52540">
    <property type="entry name" value="P-loop containing nucleoside triphosphate hydrolases"/>
    <property type="match status" value="1"/>
</dbReference>
<dbReference type="Gene3D" id="3.40.50.300">
    <property type="entry name" value="P-loop containing nucleotide triphosphate hydrolases"/>
    <property type="match status" value="1"/>
</dbReference>
<organism evidence="10 11">
    <name type="scientific">Lachancea dasiensis</name>
    <dbReference type="NCBI Taxonomy" id="1072105"/>
    <lineage>
        <taxon>Eukaryota</taxon>
        <taxon>Fungi</taxon>
        <taxon>Dikarya</taxon>
        <taxon>Ascomycota</taxon>
        <taxon>Saccharomycotina</taxon>
        <taxon>Saccharomycetes</taxon>
        <taxon>Saccharomycetales</taxon>
        <taxon>Saccharomycetaceae</taxon>
        <taxon>Lachancea</taxon>
    </lineage>
</organism>
<dbReference type="InterPro" id="IPR032319">
    <property type="entry name" value="CLP1_P"/>
</dbReference>
<evidence type="ECO:0000256" key="6">
    <source>
        <dbReference type="ARBA" id="ARBA00022777"/>
    </source>
</evidence>
<dbReference type="PANTHER" id="PTHR12755">
    <property type="entry name" value="CLEAVAGE/POLYADENYLATION FACTOR IA SUBUNIT CLP1P"/>
    <property type="match status" value="1"/>
</dbReference>
<dbReference type="EMBL" id="LT598457">
    <property type="protein sequence ID" value="SCU93442.1"/>
    <property type="molecule type" value="Genomic_DNA"/>
</dbReference>